<organism evidence="10 11">
    <name type="scientific">Kosmotoga arenicorallina S304</name>
    <dbReference type="NCBI Taxonomy" id="1453497"/>
    <lineage>
        <taxon>Bacteria</taxon>
        <taxon>Thermotogati</taxon>
        <taxon>Thermotogota</taxon>
        <taxon>Thermotogae</taxon>
        <taxon>Kosmotogales</taxon>
        <taxon>Kosmotogaceae</taxon>
        <taxon>Kosmotoga</taxon>
    </lineage>
</organism>
<dbReference type="InterPro" id="IPR011006">
    <property type="entry name" value="CheY-like_superfamily"/>
</dbReference>
<evidence type="ECO:0000256" key="6">
    <source>
        <dbReference type="PROSITE-ProRule" id="PRU00169"/>
    </source>
</evidence>
<dbReference type="InterPro" id="IPR016032">
    <property type="entry name" value="Sig_transdc_resp-reg_C-effctor"/>
</dbReference>
<evidence type="ECO:0000313" key="11">
    <source>
        <dbReference type="Proteomes" id="UP000077339"/>
    </source>
</evidence>
<dbReference type="InterPro" id="IPR036388">
    <property type="entry name" value="WH-like_DNA-bd_sf"/>
</dbReference>
<dbReference type="OrthoDB" id="48397at2"/>
<dbReference type="RefSeq" id="WP_068346194.1">
    <property type="nucleotide sequence ID" value="NZ_JFHK01000004.1"/>
</dbReference>
<dbReference type="Gene3D" id="3.40.50.2300">
    <property type="match status" value="1"/>
</dbReference>
<evidence type="ECO:0000256" key="5">
    <source>
        <dbReference type="ARBA" id="ARBA00023163"/>
    </source>
</evidence>
<dbReference type="SUPFAM" id="SSF46894">
    <property type="entry name" value="C-terminal effector domain of the bipartite response regulators"/>
    <property type="match status" value="1"/>
</dbReference>
<feature type="DNA-binding region" description="OmpR/PhoB-type" evidence="7">
    <location>
        <begin position="135"/>
        <end position="234"/>
    </location>
</feature>
<dbReference type="InterPro" id="IPR001789">
    <property type="entry name" value="Sig_transdc_resp-reg_receiver"/>
</dbReference>
<keyword evidence="5" id="KW-0804">Transcription</keyword>
<evidence type="ECO:0000256" key="3">
    <source>
        <dbReference type="ARBA" id="ARBA00023015"/>
    </source>
</evidence>
<keyword evidence="2" id="KW-0902">Two-component regulatory system</keyword>
<evidence type="ECO:0000256" key="1">
    <source>
        <dbReference type="ARBA" id="ARBA00022553"/>
    </source>
</evidence>
<evidence type="ECO:0000256" key="7">
    <source>
        <dbReference type="PROSITE-ProRule" id="PRU01091"/>
    </source>
</evidence>
<dbReference type="GO" id="GO:0032993">
    <property type="term" value="C:protein-DNA complex"/>
    <property type="evidence" value="ECO:0007669"/>
    <property type="project" value="TreeGrafter"/>
</dbReference>
<dbReference type="AlphaFoldDB" id="A0A182C724"/>
<dbReference type="EMBL" id="JFHK01000004">
    <property type="protein sequence ID" value="OAA31227.1"/>
    <property type="molecule type" value="Genomic_DNA"/>
</dbReference>
<feature type="modified residue" description="4-aspartylphosphate" evidence="6">
    <location>
        <position position="54"/>
    </location>
</feature>
<reference evidence="10 11" key="1">
    <citation type="submission" date="2014-02" db="EMBL/GenBank/DDBJ databases">
        <title>Kosmotoga genome sequencing.</title>
        <authorList>
            <person name="Pollo S.M."/>
            <person name="Charchuk R."/>
            <person name="Nesbo C.L."/>
        </authorList>
    </citation>
    <scope>NUCLEOTIDE SEQUENCE [LARGE SCALE GENOMIC DNA]</scope>
    <source>
        <strain evidence="10 11">S304</strain>
    </source>
</reference>
<gene>
    <name evidence="10" type="ORF">AT15_06940</name>
</gene>
<feature type="domain" description="Response regulatory" evidence="8">
    <location>
        <begin position="5"/>
        <end position="121"/>
    </location>
</feature>
<dbReference type="Gene3D" id="6.10.250.690">
    <property type="match status" value="1"/>
</dbReference>
<keyword evidence="3" id="KW-0805">Transcription regulation</keyword>
<dbReference type="CDD" id="cd00383">
    <property type="entry name" value="trans_reg_C"/>
    <property type="match status" value="1"/>
</dbReference>
<feature type="domain" description="OmpR/PhoB-type" evidence="9">
    <location>
        <begin position="135"/>
        <end position="234"/>
    </location>
</feature>
<dbReference type="CDD" id="cd19937">
    <property type="entry name" value="REC_OmpR_BsPhoP-like"/>
    <property type="match status" value="1"/>
</dbReference>
<dbReference type="InterPro" id="IPR039420">
    <property type="entry name" value="WalR-like"/>
</dbReference>
<evidence type="ECO:0000259" key="8">
    <source>
        <dbReference type="PROSITE" id="PS50110"/>
    </source>
</evidence>
<evidence type="ECO:0000256" key="2">
    <source>
        <dbReference type="ARBA" id="ARBA00023012"/>
    </source>
</evidence>
<dbReference type="PATRIC" id="fig|1453497.3.peg.1385"/>
<dbReference type="InterPro" id="IPR001867">
    <property type="entry name" value="OmpR/PhoB-type_DNA-bd"/>
</dbReference>
<dbReference type="Proteomes" id="UP000077339">
    <property type="component" value="Unassembled WGS sequence"/>
</dbReference>
<keyword evidence="11" id="KW-1185">Reference proteome</keyword>
<name>A0A182C724_9BACT</name>
<dbReference type="GO" id="GO:0000976">
    <property type="term" value="F:transcription cis-regulatory region binding"/>
    <property type="evidence" value="ECO:0007669"/>
    <property type="project" value="TreeGrafter"/>
</dbReference>
<dbReference type="STRING" id="1453497.AT15_06940"/>
<keyword evidence="1 6" id="KW-0597">Phosphoprotein</keyword>
<proteinExistence type="predicted"/>
<dbReference type="PANTHER" id="PTHR48111">
    <property type="entry name" value="REGULATOR OF RPOS"/>
    <property type="match status" value="1"/>
</dbReference>
<dbReference type="GO" id="GO:0006355">
    <property type="term" value="P:regulation of DNA-templated transcription"/>
    <property type="evidence" value="ECO:0007669"/>
    <property type="project" value="InterPro"/>
</dbReference>
<dbReference type="FunFam" id="1.10.10.10:FF:001034">
    <property type="entry name" value="Two component transcriptional regulator, winged helix family"/>
    <property type="match status" value="1"/>
</dbReference>
<protein>
    <submittedName>
        <fullName evidence="10">XRE family transcriptional regulator</fullName>
    </submittedName>
</protein>
<dbReference type="GO" id="GO:0000156">
    <property type="term" value="F:phosphorelay response regulator activity"/>
    <property type="evidence" value="ECO:0007669"/>
    <property type="project" value="TreeGrafter"/>
</dbReference>
<dbReference type="Gene3D" id="1.10.10.10">
    <property type="entry name" value="Winged helix-like DNA-binding domain superfamily/Winged helix DNA-binding domain"/>
    <property type="match status" value="1"/>
</dbReference>
<evidence type="ECO:0000313" key="10">
    <source>
        <dbReference type="EMBL" id="OAA31227.1"/>
    </source>
</evidence>
<comment type="caution">
    <text evidence="10">The sequence shown here is derived from an EMBL/GenBank/DDBJ whole genome shotgun (WGS) entry which is preliminary data.</text>
</comment>
<dbReference type="PROSITE" id="PS50110">
    <property type="entry name" value="RESPONSE_REGULATORY"/>
    <property type="match status" value="1"/>
</dbReference>
<dbReference type="SUPFAM" id="SSF52172">
    <property type="entry name" value="CheY-like"/>
    <property type="match status" value="1"/>
</dbReference>
<dbReference type="PANTHER" id="PTHR48111:SF40">
    <property type="entry name" value="PHOSPHATE REGULON TRANSCRIPTIONAL REGULATORY PROTEIN PHOB"/>
    <property type="match status" value="1"/>
</dbReference>
<evidence type="ECO:0000259" key="9">
    <source>
        <dbReference type="PROSITE" id="PS51755"/>
    </source>
</evidence>
<keyword evidence="4 7" id="KW-0238">DNA-binding</keyword>
<dbReference type="FunFam" id="3.40.50.2300:FF:000001">
    <property type="entry name" value="DNA-binding response regulator PhoB"/>
    <property type="match status" value="1"/>
</dbReference>
<dbReference type="Pfam" id="PF00072">
    <property type="entry name" value="Response_reg"/>
    <property type="match status" value="1"/>
</dbReference>
<dbReference type="PROSITE" id="PS51755">
    <property type="entry name" value="OMPR_PHOB"/>
    <property type="match status" value="1"/>
</dbReference>
<sequence length="239" mass="27924">MAKKNILVIDDEPSIVELLAFNLKKEGYDVFKAYDAEEALRVSEDNEIDMFIVDIMLPGMDGFELVRNLRSSEKYRQVPVIFLSARSEEFDKVLGLELGADDYITKPFSVREVLARIRAVFRRIQQSIQAKEERPKKITARDLEIDTEKYEVRVRGKLVSLTPLEFELLRFLAENEGKVFSRDVLLDKLWGYDYYGDTRTVDVHIRRLRTKIEEDPSNPKYIMTVRGKGYKFRDPGKED</sequence>
<accession>A0A182C724</accession>
<evidence type="ECO:0000256" key="4">
    <source>
        <dbReference type="ARBA" id="ARBA00023125"/>
    </source>
</evidence>
<dbReference type="SMART" id="SM00448">
    <property type="entry name" value="REC"/>
    <property type="match status" value="1"/>
</dbReference>
<dbReference type="SMART" id="SM00862">
    <property type="entry name" value="Trans_reg_C"/>
    <property type="match status" value="1"/>
</dbReference>
<dbReference type="Pfam" id="PF00486">
    <property type="entry name" value="Trans_reg_C"/>
    <property type="match status" value="1"/>
</dbReference>
<dbReference type="GO" id="GO:0005829">
    <property type="term" value="C:cytosol"/>
    <property type="evidence" value="ECO:0007669"/>
    <property type="project" value="TreeGrafter"/>
</dbReference>